<dbReference type="Proteomes" id="UP000825051">
    <property type="component" value="Chromosome"/>
</dbReference>
<keyword evidence="3" id="KW-1185">Reference proteome</keyword>
<sequence>MTVHYVFLLPALLLLWAPRSWLYFGEKARKPHRRGAIGRLANRLRRPPVSYDRSTRIVRFWAELLKKRNFLDLLRAGAGAWALVDFSFVFDSADAASLANDSTVAMITGVKAGVLLIAVAIQTVRSNEERRGHALVFVAPIYFVTGVSLGVVGFVPGALAWALIWAVSPMLFGPERLLITYTFLLGIFGPLFGGWGNVIAWMPAAAALLPVLISIFGKRPLRIAVQRTVPSSTPAK</sequence>
<feature type="transmembrane region" description="Helical" evidence="1">
    <location>
        <begin position="134"/>
        <end position="167"/>
    </location>
</feature>
<evidence type="ECO:0000256" key="1">
    <source>
        <dbReference type="SAM" id="Phobius"/>
    </source>
</evidence>
<evidence type="ECO:0000313" key="3">
    <source>
        <dbReference type="Proteomes" id="UP000825051"/>
    </source>
</evidence>
<dbReference type="KEGG" id="ole:K0B96_08540"/>
<proteinExistence type="predicted"/>
<evidence type="ECO:0000313" key="2">
    <source>
        <dbReference type="EMBL" id="QYM80633.1"/>
    </source>
</evidence>
<gene>
    <name evidence="2" type="ORF">K0B96_08540</name>
</gene>
<protein>
    <submittedName>
        <fullName evidence="2">Uncharacterized protein</fullName>
    </submittedName>
</protein>
<keyword evidence="1" id="KW-0472">Membrane</keyword>
<dbReference type="EMBL" id="CP080507">
    <property type="protein sequence ID" value="QYM80633.1"/>
    <property type="molecule type" value="Genomic_DNA"/>
</dbReference>
<keyword evidence="1" id="KW-0812">Transmembrane</keyword>
<accession>A0A8F9XLE9</accession>
<keyword evidence="1" id="KW-1133">Transmembrane helix</keyword>
<feature type="transmembrane region" description="Helical" evidence="1">
    <location>
        <begin position="6"/>
        <end position="24"/>
    </location>
</feature>
<dbReference type="AlphaFoldDB" id="A0A8F9XLE9"/>
<reference evidence="2" key="1">
    <citation type="submission" date="2021-08" db="EMBL/GenBank/DDBJ databases">
        <title>Genome of a novel bacterium of the phylum Verrucomicrobia, Oleiharenicola sp. KSB-15.</title>
        <authorList>
            <person name="Chung J.-H."/>
            <person name="Ahn J.-H."/>
            <person name="Yoon Y."/>
            <person name="Kim D.-Y."/>
            <person name="An S.-H."/>
            <person name="Park I."/>
            <person name="Yeon J."/>
        </authorList>
    </citation>
    <scope>NUCLEOTIDE SEQUENCE</scope>
    <source>
        <strain evidence="2">KSB-15</strain>
    </source>
</reference>
<name>A0A8F9XLE9_9BACT</name>
<feature type="transmembrane region" description="Helical" evidence="1">
    <location>
        <begin position="102"/>
        <end position="122"/>
    </location>
</feature>
<organism evidence="2 3">
    <name type="scientific">Horticoccus luteus</name>
    <dbReference type="NCBI Taxonomy" id="2862869"/>
    <lineage>
        <taxon>Bacteria</taxon>
        <taxon>Pseudomonadati</taxon>
        <taxon>Verrucomicrobiota</taxon>
        <taxon>Opitutia</taxon>
        <taxon>Opitutales</taxon>
        <taxon>Opitutaceae</taxon>
        <taxon>Horticoccus</taxon>
    </lineage>
</organism>
<dbReference type="RefSeq" id="WP_220166090.1">
    <property type="nucleotide sequence ID" value="NZ_CP080507.1"/>
</dbReference>
<feature type="transmembrane region" description="Helical" evidence="1">
    <location>
        <begin position="73"/>
        <end position="90"/>
    </location>
</feature>